<protein>
    <submittedName>
        <fullName evidence="7">Uncharacterized integral membrane protein</fullName>
    </submittedName>
</protein>
<keyword evidence="1" id="KW-1003">Cell membrane</keyword>
<keyword evidence="4 5" id="KW-0472">Membrane</keyword>
<accession>A0A1A8XIN3</accession>
<evidence type="ECO:0000313" key="8">
    <source>
        <dbReference type="Proteomes" id="UP000199600"/>
    </source>
</evidence>
<evidence type="ECO:0000256" key="5">
    <source>
        <dbReference type="SAM" id="Phobius"/>
    </source>
</evidence>
<evidence type="ECO:0000256" key="1">
    <source>
        <dbReference type="ARBA" id="ARBA00022475"/>
    </source>
</evidence>
<evidence type="ECO:0000256" key="4">
    <source>
        <dbReference type="ARBA" id="ARBA00023136"/>
    </source>
</evidence>
<gene>
    <name evidence="7" type="ORF">PROAA_1090054</name>
</gene>
<evidence type="ECO:0000259" key="6">
    <source>
        <dbReference type="Pfam" id="PF06305"/>
    </source>
</evidence>
<feature type="domain" description="Lipopolysaccharide assembly protein A" evidence="6">
    <location>
        <begin position="22"/>
        <end position="83"/>
    </location>
</feature>
<proteinExistence type="predicted"/>
<evidence type="ECO:0000256" key="3">
    <source>
        <dbReference type="ARBA" id="ARBA00022989"/>
    </source>
</evidence>
<sequence>MNALLWGFRIFIFLFLFAFALKNTDPVGVRFFFDSVWQAPLIIIVLAFFAGGAVLGVMSLLGMVFNLRREVGKLKRELKSANQHQNRATQLDSK</sequence>
<evidence type="ECO:0000313" key="7">
    <source>
        <dbReference type="EMBL" id="SBT03803.1"/>
    </source>
</evidence>
<keyword evidence="8" id="KW-1185">Reference proteome</keyword>
<dbReference type="EMBL" id="FLQY01000012">
    <property type="protein sequence ID" value="SBT03803.1"/>
    <property type="molecule type" value="Genomic_DNA"/>
</dbReference>
<keyword evidence="3 5" id="KW-1133">Transmembrane helix</keyword>
<dbReference type="Proteomes" id="UP000199600">
    <property type="component" value="Unassembled WGS sequence"/>
</dbReference>
<reference evidence="7 8" key="1">
    <citation type="submission" date="2016-06" db="EMBL/GenBank/DDBJ databases">
        <authorList>
            <person name="Kjaerup R.B."/>
            <person name="Dalgaard T.S."/>
            <person name="Juul-Madsen H.R."/>
        </authorList>
    </citation>
    <scope>NUCLEOTIDE SEQUENCE [LARGE SCALE GENOMIC DNA]</scope>
    <source>
        <strain evidence="7">2</strain>
    </source>
</reference>
<name>A0A1A8XIN3_9RHOO</name>
<dbReference type="RefSeq" id="WP_186409557.1">
    <property type="nucleotide sequence ID" value="NZ_FLQY01000012.1"/>
</dbReference>
<evidence type="ECO:0000256" key="2">
    <source>
        <dbReference type="ARBA" id="ARBA00022692"/>
    </source>
</evidence>
<dbReference type="AlphaFoldDB" id="A0A1A8XIN3"/>
<dbReference type="InterPro" id="IPR010445">
    <property type="entry name" value="LapA_dom"/>
</dbReference>
<keyword evidence="2 5" id="KW-0812">Transmembrane</keyword>
<organism evidence="7 8">
    <name type="scientific">Candidatus Propionivibrio aalborgensis</name>
    <dbReference type="NCBI Taxonomy" id="1860101"/>
    <lineage>
        <taxon>Bacteria</taxon>
        <taxon>Pseudomonadati</taxon>
        <taxon>Pseudomonadota</taxon>
        <taxon>Betaproteobacteria</taxon>
        <taxon>Rhodocyclales</taxon>
        <taxon>Rhodocyclaceae</taxon>
        <taxon>Propionivibrio</taxon>
    </lineage>
</organism>
<dbReference type="Pfam" id="PF06305">
    <property type="entry name" value="LapA_dom"/>
    <property type="match status" value="1"/>
</dbReference>
<feature type="transmembrane region" description="Helical" evidence="5">
    <location>
        <begin position="42"/>
        <end position="67"/>
    </location>
</feature>
<dbReference type="GO" id="GO:0005886">
    <property type="term" value="C:plasma membrane"/>
    <property type="evidence" value="ECO:0007669"/>
    <property type="project" value="InterPro"/>
</dbReference>